<organism evidence="1">
    <name type="scientific">hydrothermal vent metagenome</name>
    <dbReference type="NCBI Taxonomy" id="652676"/>
    <lineage>
        <taxon>unclassified sequences</taxon>
        <taxon>metagenomes</taxon>
        <taxon>ecological metagenomes</taxon>
    </lineage>
</organism>
<protein>
    <recommendedName>
        <fullName evidence="2">Phosphate-selective porin O and P</fullName>
    </recommendedName>
</protein>
<name>A0A3B0UDG3_9ZZZZ</name>
<dbReference type="SUPFAM" id="SSF56935">
    <property type="entry name" value="Porins"/>
    <property type="match status" value="1"/>
</dbReference>
<proteinExistence type="predicted"/>
<sequence length="354" mass="40071">MKKLIISFVLVLTVASLSLAQTSKEEAFKPSGKVFGKIFVNYHYNFQNGSTQRNTFELQRTYLGYKYALSEKISVKVTFDAARRSAASSYTTFLKHAQLDWRVADKVKLSIGLIGLKQFDTQEKIWGHRYLFKSFQDEFKLGSSADLGVNSEIKIAKKLKVNLFVLNGEGYTNRQDENGRIKAGGNIIYTPVEGLTLKGYFDIYGGDFTRADGTVTDTVSVKTFNVFAGYSAKKFRIGAEYTAQLDGKKFNQQAADHDIFGISAFAIYNINKKFELFVDYLDIRSNVLEGDDRPWDYERDGEVIIGGIQYAPVKGIKMALNYRNYLHDNTDLDGSHDVLIPNSSELYLNVLYQF</sequence>
<evidence type="ECO:0000313" key="1">
    <source>
        <dbReference type="EMBL" id="VAW24602.1"/>
    </source>
</evidence>
<reference evidence="1" key="1">
    <citation type="submission" date="2018-06" db="EMBL/GenBank/DDBJ databases">
        <authorList>
            <person name="Zhirakovskaya E."/>
        </authorList>
    </citation>
    <scope>NUCLEOTIDE SEQUENCE</scope>
</reference>
<dbReference type="Gene3D" id="2.40.160.10">
    <property type="entry name" value="Porin"/>
    <property type="match status" value="1"/>
</dbReference>
<accession>A0A3B0UDG3</accession>
<dbReference type="EMBL" id="UOER01000282">
    <property type="protein sequence ID" value="VAW24602.1"/>
    <property type="molecule type" value="Genomic_DNA"/>
</dbReference>
<dbReference type="AlphaFoldDB" id="A0A3B0UDG3"/>
<dbReference type="InterPro" id="IPR023614">
    <property type="entry name" value="Porin_dom_sf"/>
</dbReference>
<gene>
    <name evidence="1" type="ORF">MNBD_BACTEROID04-1238</name>
</gene>
<evidence type="ECO:0008006" key="2">
    <source>
        <dbReference type="Google" id="ProtNLM"/>
    </source>
</evidence>